<keyword evidence="1" id="KW-0812">Transmembrane</keyword>
<comment type="caution">
    <text evidence="2">The sequence shown here is derived from an EMBL/GenBank/DDBJ whole genome shotgun (WGS) entry which is preliminary data.</text>
</comment>
<protein>
    <submittedName>
        <fullName evidence="2">Uncharacterized protein</fullName>
    </submittedName>
</protein>
<reference evidence="2" key="1">
    <citation type="journal article" date="2023" name="Mol. Phylogenet. Evol.">
        <title>Genome-scale phylogeny and comparative genomics of the fungal order Sordariales.</title>
        <authorList>
            <person name="Hensen N."/>
            <person name="Bonometti L."/>
            <person name="Westerberg I."/>
            <person name="Brannstrom I.O."/>
            <person name="Guillou S."/>
            <person name="Cros-Aarteil S."/>
            <person name="Calhoun S."/>
            <person name="Haridas S."/>
            <person name="Kuo A."/>
            <person name="Mondo S."/>
            <person name="Pangilinan J."/>
            <person name="Riley R."/>
            <person name="LaButti K."/>
            <person name="Andreopoulos B."/>
            <person name="Lipzen A."/>
            <person name="Chen C."/>
            <person name="Yan M."/>
            <person name="Daum C."/>
            <person name="Ng V."/>
            <person name="Clum A."/>
            <person name="Steindorff A."/>
            <person name="Ohm R.A."/>
            <person name="Martin F."/>
            <person name="Silar P."/>
            <person name="Natvig D.O."/>
            <person name="Lalanne C."/>
            <person name="Gautier V."/>
            <person name="Ament-Velasquez S.L."/>
            <person name="Kruys A."/>
            <person name="Hutchinson M.I."/>
            <person name="Powell A.J."/>
            <person name="Barry K."/>
            <person name="Miller A.N."/>
            <person name="Grigoriev I.V."/>
            <person name="Debuchy R."/>
            <person name="Gladieux P."/>
            <person name="Hiltunen Thoren M."/>
            <person name="Johannesson H."/>
        </authorList>
    </citation>
    <scope>NUCLEOTIDE SEQUENCE</scope>
    <source>
        <strain evidence="2">PSN324</strain>
    </source>
</reference>
<gene>
    <name evidence="2" type="ORF">QBC42DRAFT_344644</name>
</gene>
<accession>A0AAV9HXY6</accession>
<proteinExistence type="predicted"/>
<dbReference type="Proteomes" id="UP001321749">
    <property type="component" value="Unassembled WGS sequence"/>
</dbReference>
<evidence type="ECO:0000256" key="1">
    <source>
        <dbReference type="SAM" id="Phobius"/>
    </source>
</evidence>
<keyword evidence="1" id="KW-0472">Membrane</keyword>
<dbReference type="AlphaFoldDB" id="A0AAV9HXY6"/>
<dbReference type="EMBL" id="MU864947">
    <property type="protein sequence ID" value="KAK4464596.1"/>
    <property type="molecule type" value="Genomic_DNA"/>
</dbReference>
<evidence type="ECO:0000313" key="2">
    <source>
        <dbReference type="EMBL" id="KAK4464596.1"/>
    </source>
</evidence>
<organism evidence="2 3">
    <name type="scientific">Cladorrhinum samala</name>
    <dbReference type="NCBI Taxonomy" id="585594"/>
    <lineage>
        <taxon>Eukaryota</taxon>
        <taxon>Fungi</taxon>
        <taxon>Dikarya</taxon>
        <taxon>Ascomycota</taxon>
        <taxon>Pezizomycotina</taxon>
        <taxon>Sordariomycetes</taxon>
        <taxon>Sordariomycetidae</taxon>
        <taxon>Sordariales</taxon>
        <taxon>Podosporaceae</taxon>
        <taxon>Cladorrhinum</taxon>
    </lineage>
</organism>
<name>A0AAV9HXY6_9PEZI</name>
<reference evidence="2" key="2">
    <citation type="submission" date="2023-06" db="EMBL/GenBank/DDBJ databases">
        <authorList>
            <consortium name="Lawrence Berkeley National Laboratory"/>
            <person name="Mondo S.J."/>
            <person name="Hensen N."/>
            <person name="Bonometti L."/>
            <person name="Westerberg I."/>
            <person name="Brannstrom I.O."/>
            <person name="Guillou S."/>
            <person name="Cros-Aarteil S."/>
            <person name="Calhoun S."/>
            <person name="Haridas S."/>
            <person name="Kuo A."/>
            <person name="Pangilinan J."/>
            <person name="Riley R."/>
            <person name="Labutti K."/>
            <person name="Andreopoulos B."/>
            <person name="Lipzen A."/>
            <person name="Chen C."/>
            <person name="Yanf M."/>
            <person name="Daum C."/>
            <person name="Ng V."/>
            <person name="Clum A."/>
            <person name="Steindorff A."/>
            <person name="Ohm R."/>
            <person name="Martin F."/>
            <person name="Silar P."/>
            <person name="Natvig D."/>
            <person name="Lalanne C."/>
            <person name="Gautier V."/>
            <person name="Ament-Velasquez S.L."/>
            <person name="Kruys A."/>
            <person name="Hutchinson M.I."/>
            <person name="Powell A.J."/>
            <person name="Barry K."/>
            <person name="Miller A.N."/>
            <person name="Grigoriev I.V."/>
            <person name="Debuchy R."/>
            <person name="Gladieux P."/>
            <person name="Thoren M.H."/>
            <person name="Johannesson H."/>
        </authorList>
    </citation>
    <scope>NUCLEOTIDE SEQUENCE</scope>
    <source>
        <strain evidence="2">PSN324</strain>
    </source>
</reference>
<evidence type="ECO:0000313" key="3">
    <source>
        <dbReference type="Proteomes" id="UP001321749"/>
    </source>
</evidence>
<sequence length="107" mass="12165">MRRSEAREMVEERREEGSCCRAVEPVVKDVAPRKRLVGTQLSLINDPWLDHKNSNRDKCHVSVVLLVPGVGFALMVVLGWRLHEPEALPGGWILDSIAQMLQEADHW</sequence>
<keyword evidence="3" id="KW-1185">Reference proteome</keyword>
<feature type="transmembrane region" description="Helical" evidence="1">
    <location>
        <begin position="61"/>
        <end position="82"/>
    </location>
</feature>
<keyword evidence="1" id="KW-1133">Transmembrane helix</keyword>